<dbReference type="InterPro" id="IPR007751">
    <property type="entry name" value="DUF676_lipase-like"/>
</dbReference>
<dbReference type="PANTHER" id="PTHR12482">
    <property type="entry name" value="LIPASE ROG1-RELATED-RELATED"/>
    <property type="match status" value="1"/>
</dbReference>
<feature type="non-terminal residue" evidence="3">
    <location>
        <position position="355"/>
    </location>
</feature>
<evidence type="ECO:0000313" key="4">
    <source>
        <dbReference type="Proteomes" id="UP000654075"/>
    </source>
</evidence>
<dbReference type="Gene3D" id="3.40.50.1820">
    <property type="entry name" value="alpha/beta hydrolase"/>
    <property type="match status" value="1"/>
</dbReference>
<organism evidence="3 4">
    <name type="scientific">Polarella glacialis</name>
    <name type="common">Dinoflagellate</name>
    <dbReference type="NCBI Taxonomy" id="89957"/>
    <lineage>
        <taxon>Eukaryota</taxon>
        <taxon>Sar</taxon>
        <taxon>Alveolata</taxon>
        <taxon>Dinophyceae</taxon>
        <taxon>Suessiales</taxon>
        <taxon>Suessiaceae</taxon>
        <taxon>Polarella</taxon>
    </lineage>
</organism>
<name>A0A813G1M4_POLGL</name>
<dbReference type="SUPFAM" id="SSF53474">
    <property type="entry name" value="alpha/beta-Hydrolases"/>
    <property type="match status" value="1"/>
</dbReference>
<evidence type="ECO:0000256" key="1">
    <source>
        <dbReference type="SAM" id="SignalP"/>
    </source>
</evidence>
<evidence type="ECO:0000313" key="3">
    <source>
        <dbReference type="EMBL" id="CAE8618258.1"/>
    </source>
</evidence>
<dbReference type="Proteomes" id="UP000654075">
    <property type="component" value="Unassembled WGS sequence"/>
</dbReference>
<dbReference type="InterPro" id="IPR029058">
    <property type="entry name" value="AB_hydrolase_fold"/>
</dbReference>
<keyword evidence="4" id="KW-1185">Reference proteome</keyword>
<gene>
    <name evidence="3" type="ORF">PGLA1383_LOCUS35892</name>
</gene>
<proteinExistence type="predicted"/>
<dbReference type="AlphaFoldDB" id="A0A813G1M4"/>
<feature type="signal peptide" evidence="1">
    <location>
        <begin position="1"/>
        <end position="26"/>
    </location>
</feature>
<accession>A0A813G1M4</accession>
<keyword evidence="1" id="KW-0732">Signal</keyword>
<feature type="chain" id="PRO_5032819128" description="DUF676 domain-containing protein" evidence="1">
    <location>
        <begin position="27"/>
        <end position="355"/>
    </location>
</feature>
<feature type="non-terminal residue" evidence="3">
    <location>
        <position position="1"/>
    </location>
</feature>
<dbReference type="OrthoDB" id="273452at2759"/>
<protein>
    <recommendedName>
        <fullName evidence="2">DUF676 domain-containing protein</fullName>
    </recommendedName>
</protein>
<dbReference type="PANTHER" id="PTHR12482:SF62">
    <property type="entry name" value="LIPASE ROG1-RELATED"/>
    <property type="match status" value="1"/>
</dbReference>
<dbReference type="EMBL" id="CAJNNV010026464">
    <property type="protein sequence ID" value="CAE8618258.1"/>
    <property type="molecule type" value="Genomic_DNA"/>
</dbReference>
<dbReference type="InterPro" id="IPR044294">
    <property type="entry name" value="Lipase-like"/>
</dbReference>
<evidence type="ECO:0000259" key="2">
    <source>
        <dbReference type="Pfam" id="PF05057"/>
    </source>
</evidence>
<feature type="domain" description="DUF676" evidence="2">
    <location>
        <begin position="36"/>
        <end position="223"/>
    </location>
</feature>
<dbReference type="OMA" id="SANDWKF"/>
<sequence>RASRRISRCVLLLLLVLGAVVQEVWPTPCAVAVGSPTHLVVLQHGLSGTVADLNRLGAELQQACPDVLVHSATSNFGRTTDGVAAGGLRLAEEIRAVAAQHPTVCELSLVGNSLGGLYARFAAGELWAASGDGETLAGLRPATFVSIGCPHLGIRRFTFLPVPDVLHGASRAVVGRTGEDLFLLGSEPLLPKMAEPGGRFDRGLRAFRRRGLYANLWGDFMAPWVPFGTAALEPEWGPGAADEARVTDFVHRPGVAVVDEQVLRRQRDGVALALETPTVSGQAEDRGEASEEKRMAGLLEACGWSKFAVGFRRTSSLFPMAHNKISALTREGWRKDAFAWLERTEDGKSLLPHIA</sequence>
<comment type="caution">
    <text evidence="3">The sequence shown here is derived from an EMBL/GenBank/DDBJ whole genome shotgun (WGS) entry which is preliminary data.</text>
</comment>
<dbReference type="Pfam" id="PF05057">
    <property type="entry name" value="DUF676"/>
    <property type="match status" value="1"/>
</dbReference>
<reference evidence="3" key="1">
    <citation type="submission" date="2021-02" db="EMBL/GenBank/DDBJ databases">
        <authorList>
            <person name="Dougan E. K."/>
            <person name="Rhodes N."/>
            <person name="Thang M."/>
            <person name="Chan C."/>
        </authorList>
    </citation>
    <scope>NUCLEOTIDE SEQUENCE</scope>
</reference>